<protein>
    <submittedName>
        <fullName evidence="2">Uncharacterized protein</fullName>
    </submittedName>
</protein>
<evidence type="ECO:0000313" key="3">
    <source>
        <dbReference type="Proteomes" id="UP000663881"/>
    </source>
</evidence>
<dbReference type="Proteomes" id="UP000663881">
    <property type="component" value="Unassembled WGS sequence"/>
</dbReference>
<dbReference type="Proteomes" id="UP000663891">
    <property type="component" value="Unassembled WGS sequence"/>
</dbReference>
<name>A0A818UGA0_9BILA</name>
<dbReference type="AlphaFoldDB" id="A0A818UGA0"/>
<accession>A0A818UGA0</accession>
<sequence>MDKSSPQKHFVCQHQGCSNLCNDRVITHCGTVCIRHHYGYGRHYTCEKCGVVRRRRNGHRVYTCQKCNHLYCYSCCFK</sequence>
<organism evidence="2 3">
    <name type="scientific">Adineta steineri</name>
    <dbReference type="NCBI Taxonomy" id="433720"/>
    <lineage>
        <taxon>Eukaryota</taxon>
        <taxon>Metazoa</taxon>
        <taxon>Spiralia</taxon>
        <taxon>Gnathifera</taxon>
        <taxon>Rotifera</taxon>
        <taxon>Eurotatoria</taxon>
        <taxon>Bdelloidea</taxon>
        <taxon>Adinetida</taxon>
        <taxon>Adinetidae</taxon>
        <taxon>Adineta</taxon>
    </lineage>
</organism>
<evidence type="ECO:0000313" key="2">
    <source>
        <dbReference type="EMBL" id="CAF3697627.1"/>
    </source>
</evidence>
<reference evidence="2" key="1">
    <citation type="submission" date="2021-02" db="EMBL/GenBank/DDBJ databases">
        <authorList>
            <person name="Nowell W R."/>
        </authorList>
    </citation>
    <scope>NUCLEOTIDE SEQUENCE</scope>
</reference>
<evidence type="ECO:0000313" key="1">
    <source>
        <dbReference type="EMBL" id="CAF1381591.1"/>
    </source>
</evidence>
<proteinExistence type="predicted"/>
<dbReference type="EMBL" id="CAJNON010000804">
    <property type="protein sequence ID" value="CAF1381591.1"/>
    <property type="molecule type" value="Genomic_DNA"/>
</dbReference>
<gene>
    <name evidence="2" type="ORF">OKA104_LOCUS12262</name>
    <name evidence="1" type="ORF">VCS650_LOCUS35435</name>
</gene>
<dbReference type="EMBL" id="CAJOAY010000587">
    <property type="protein sequence ID" value="CAF3697627.1"/>
    <property type="molecule type" value="Genomic_DNA"/>
</dbReference>
<comment type="caution">
    <text evidence="2">The sequence shown here is derived from an EMBL/GenBank/DDBJ whole genome shotgun (WGS) entry which is preliminary data.</text>
</comment>